<dbReference type="EMBL" id="JAJATW010000004">
    <property type="protein sequence ID" value="MCB5161239.1"/>
    <property type="molecule type" value="Genomic_DNA"/>
</dbReference>
<keyword evidence="9 10" id="KW-0472">Membrane</keyword>
<accession>A0A9X1ILZ7</accession>
<keyword evidence="10" id="KW-0997">Cell inner membrane</keyword>
<reference evidence="12" key="1">
    <citation type="submission" date="2021-10" db="EMBL/GenBank/DDBJ databases">
        <title>Marinomonas pontica sp. nov., isolated from the Black Sea.</title>
        <authorList>
            <person name="Zhao L.-H."/>
            <person name="Xue J.-H."/>
        </authorList>
    </citation>
    <scope>NUCLEOTIDE SEQUENCE</scope>
    <source>
        <strain evidence="12">E8</strain>
    </source>
</reference>
<evidence type="ECO:0000256" key="7">
    <source>
        <dbReference type="ARBA" id="ARBA00022779"/>
    </source>
</evidence>
<evidence type="ECO:0000256" key="4">
    <source>
        <dbReference type="ARBA" id="ARBA00022475"/>
    </source>
</evidence>
<keyword evidence="12" id="KW-0966">Cell projection</keyword>
<dbReference type="Pfam" id="PF03748">
    <property type="entry name" value="FliL"/>
    <property type="match status" value="1"/>
</dbReference>
<name>A0A9X1ILZ7_9GAMM</name>
<dbReference type="GO" id="GO:0071978">
    <property type="term" value="P:bacterial-type flagellum-dependent swarming motility"/>
    <property type="evidence" value="ECO:0007669"/>
    <property type="project" value="TreeGrafter"/>
</dbReference>
<evidence type="ECO:0000256" key="9">
    <source>
        <dbReference type="ARBA" id="ARBA00023136"/>
    </source>
</evidence>
<dbReference type="Proteomes" id="UP001139095">
    <property type="component" value="Unassembled WGS sequence"/>
</dbReference>
<evidence type="ECO:0000256" key="11">
    <source>
        <dbReference type="SAM" id="SignalP"/>
    </source>
</evidence>
<evidence type="ECO:0000256" key="6">
    <source>
        <dbReference type="ARBA" id="ARBA00022692"/>
    </source>
</evidence>
<comment type="subcellular location">
    <subcellularLocation>
        <location evidence="10">Cell inner membrane</location>
    </subcellularLocation>
    <subcellularLocation>
        <location evidence="2">Cell membrane</location>
        <topology evidence="2">Single-pass membrane protein</topology>
    </subcellularLocation>
</comment>
<dbReference type="InterPro" id="IPR005503">
    <property type="entry name" value="FliL"/>
</dbReference>
<organism evidence="12 13">
    <name type="scientific">Marinomonas algarum</name>
    <dbReference type="NCBI Taxonomy" id="2883105"/>
    <lineage>
        <taxon>Bacteria</taxon>
        <taxon>Pseudomonadati</taxon>
        <taxon>Pseudomonadota</taxon>
        <taxon>Gammaproteobacteria</taxon>
        <taxon>Oceanospirillales</taxon>
        <taxon>Oceanospirillaceae</taxon>
        <taxon>Marinomonas</taxon>
    </lineage>
</organism>
<evidence type="ECO:0000256" key="3">
    <source>
        <dbReference type="ARBA" id="ARBA00008281"/>
    </source>
</evidence>
<keyword evidence="12" id="KW-0969">Cilium</keyword>
<sequence>MSLTIPLRHTLRPLALLLFCWAVSTSGYAEDDAPIATAYVELTPDFVVNYKSDDARLRYIKAGITIRTDINQKALIEANMPLVRDALVMFLSARTSEQVTGAIAREQTRADAATAVNDALEAETGQTPVTDILFSSFVTQ</sequence>
<evidence type="ECO:0000256" key="8">
    <source>
        <dbReference type="ARBA" id="ARBA00022989"/>
    </source>
</evidence>
<feature type="signal peptide" evidence="11">
    <location>
        <begin position="1"/>
        <end position="29"/>
    </location>
</feature>
<evidence type="ECO:0000256" key="1">
    <source>
        <dbReference type="ARBA" id="ARBA00002254"/>
    </source>
</evidence>
<dbReference type="GO" id="GO:0009425">
    <property type="term" value="C:bacterial-type flagellum basal body"/>
    <property type="evidence" value="ECO:0007669"/>
    <property type="project" value="InterPro"/>
</dbReference>
<dbReference type="GO" id="GO:0006935">
    <property type="term" value="P:chemotaxis"/>
    <property type="evidence" value="ECO:0007669"/>
    <property type="project" value="UniProtKB-KW"/>
</dbReference>
<evidence type="ECO:0000313" key="13">
    <source>
        <dbReference type="Proteomes" id="UP001139095"/>
    </source>
</evidence>
<keyword evidence="12" id="KW-0282">Flagellum</keyword>
<comment type="caution">
    <text evidence="12">The sequence shown here is derived from an EMBL/GenBank/DDBJ whole genome shotgun (WGS) entry which is preliminary data.</text>
</comment>
<keyword evidence="4" id="KW-1003">Cell membrane</keyword>
<evidence type="ECO:0000256" key="2">
    <source>
        <dbReference type="ARBA" id="ARBA00004162"/>
    </source>
</evidence>
<dbReference type="AlphaFoldDB" id="A0A9X1ILZ7"/>
<evidence type="ECO:0000256" key="10">
    <source>
        <dbReference type="RuleBase" id="RU364125"/>
    </source>
</evidence>
<dbReference type="GO" id="GO:0005886">
    <property type="term" value="C:plasma membrane"/>
    <property type="evidence" value="ECO:0007669"/>
    <property type="project" value="UniProtKB-SubCell"/>
</dbReference>
<keyword evidence="8" id="KW-1133">Transmembrane helix</keyword>
<keyword evidence="11" id="KW-0732">Signal</keyword>
<gene>
    <name evidence="12" type="ORF">LG368_04910</name>
</gene>
<protein>
    <recommendedName>
        <fullName evidence="10">Flagellar protein FliL</fullName>
    </recommendedName>
</protein>
<proteinExistence type="inferred from homology"/>
<keyword evidence="6" id="KW-0812">Transmembrane</keyword>
<evidence type="ECO:0000256" key="5">
    <source>
        <dbReference type="ARBA" id="ARBA00022500"/>
    </source>
</evidence>
<dbReference type="RefSeq" id="WP_226753616.1">
    <property type="nucleotide sequence ID" value="NZ_JAJATW010000004.1"/>
</dbReference>
<feature type="chain" id="PRO_5040786665" description="Flagellar protein FliL" evidence="11">
    <location>
        <begin position="30"/>
        <end position="140"/>
    </location>
</feature>
<keyword evidence="5 10" id="KW-0145">Chemotaxis</keyword>
<comment type="function">
    <text evidence="1 10">Controls the rotational direction of flagella during chemotaxis.</text>
</comment>
<keyword evidence="13" id="KW-1185">Reference proteome</keyword>
<dbReference type="PANTHER" id="PTHR35091:SF2">
    <property type="entry name" value="FLAGELLAR PROTEIN FLIL"/>
    <property type="match status" value="1"/>
</dbReference>
<keyword evidence="7 10" id="KW-0283">Flagellar rotation</keyword>
<evidence type="ECO:0000313" key="12">
    <source>
        <dbReference type="EMBL" id="MCB5161239.1"/>
    </source>
</evidence>
<dbReference type="PANTHER" id="PTHR35091">
    <property type="entry name" value="FLAGELLAR PROTEIN FLIL"/>
    <property type="match status" value="1"/>
</dbReference>
<comment type="similarity">
    <text evidence="3 10">Belongs to the FliL family.</text>
</comment>